<dbReference type="Proteomes" id="UP001241537">
    <property type="component" value="Unassembled WGS sequence"/>
</dbReference>
<evidence type="ECO:0000256" key="1">
    <source>
        <dbReference type="SAM" id="Phobius"/>
    </source>
</evidence>
<feature type="transmembrane region" description="Helical" evidence="1">
    <location>
        <begin position="70"/>
        <end position="103"/>
    </location>
</feature>
<evidence type="ECO:0000313" key="3">
    <source>
        <dbReference type="Proteomes" id="UP001241537"/>
    </source>
</evidence>
<dbReference type="Pfam" id="PF12650">
    <property type="entry name" value="DUF3784"/>
    <property type="match status" value="1"/>
</dbReference>
<sequence>MNMSLKESCIIPGLVMAAIFFLIGFLFYRSNGKAANFLTGYNMKSAEERKKYDEKKMCKDYGKRMMLWPIPFFIGAVIDFIFPIKGILIAWVIWSGMFILLLIERHKRER</sequence>
<evidence type="ECO:0000313" key="2">
    <source>
        <dbReference type="EMBL" id="MDQ0153563.1"/>
    </source>
</evidence>
<accession>A0AAE4AL26</accession>
<keyword evidence="1" id="KW-0472">Membrane</keyword>
<keyword evidence="2" id="KW-0645">Protease</keyword>
<dbReference type="GO" id="GO:0006508">
    <property type="term" value="P:proteolysis"/>
    <property type="evidence" value="ECO:0007669"/>
    <property type="project" value="UniProtKB-KW"/>
</dbReference>
<keyword evidence="1" id="KW-0812">Transmembrane</keyword>
<comment type="caution">
    <text evidence="2">The sequence shown here is derived from an EMBL/GenBank/DDBJ whole genome shotgun (WGS) entry which is preliminary data.</text>
</comment>
<dbReference type="InterPro" id="IPR017259">
    <property type="entry name" value="UCP037672"/>
</dbReference>
<organism evidence="2 3">
    <name type="scientific">Moryella indoligenes</name>
    <dbReference type="NCBI Taxonomy" id="371674"/>
    <lineage>
        <taxon>Bacteria</taxon>
        <taxon>Bacillati</taxon>
        <taxon>Bacillota</taxon>
        <taxon>Clostridia</taxon>
        <taxon>Lachnospirales</taxon>
        <taxon>Lachnospiraceae</taxon>
        <taxon>Moryella</taxon>
    </lineage>
</organism>
<dbReference type="EMBL" id="JAUSTO010000024">
    <property type="protein sequence ID" value="MDQ0153563.1"/>
    <property type="molecule type" value="Genomic_DNA"/>
</dbReference>
<keyword evidence="3" id="KW-1185">Reference proteome</keyword>
<dbReference type="GO" id="GO:0008233">
    <property type="term" value="F:peptidase activity"/>
    <property type="evidence" value="ECO:0007669"/>
    <property type="project" value="UniProtKB-KW"/>
</dbReference>
<reference evidence="2" key="1">
    <citation type="submission" date="2023-07" db="EMBL/GenBank/DDBJ databases">
        <title>Genomic Encyclopedia of Type Strains, Phase IV (KMG-IV): sequencing the most valuable type-strain genomes for metagenomic binning, comparative biology and taxonomic classification.</title>
        <authorList>
            <person name="Goeker M."/>
        </authorList>
    </citation>
    <scope>NUCLEOTIDE SEQUENCE</scope>
    <source>
        <strain evidence="2">DSM 19659</strain>
    </source>
</reference>
<dbReference type="RefSeq" id="WP_330692828.1">
    <property type="nucleotide sequence ID" value="NZ_JAUSTO010000024.1"/>
</dbReference>
<keyword evidence="2" id="KW-0378">Hydrolase</keyword>
<protein>
    <submittedName>
        <fullName evidence="2">Transglutaminase-like protease</fullName>
    </submittedName>
</protein>
<dbReference type="AlphaFoldDB" id="A0AAE4AL26"/>
<feature type="transmembrane region" description="Helical" evidence="1">
    <location>
        <begin position="9"/>
        <end position="28"/>
    </location>
</feature>
<keyword evidence="1" id="KW-1133">Transmembrane helix</keyword>
<gene>
    <name evidence="2" type="ORF">J2S20_002284</name>
</gene>
<proteinExistence type="predicted"/>
<name>A0AAE4AL26_9FIRM</name>